<name>D1YYV2_METPS</name>
<evidence type="ECO:0000256" key="5">
    <source>
        <dbReference type="ARBA" id="ARBA00022827"/>
    </source>
</evidence>
<dbReference type="GO" id="GO:0044205">
    <property type="term" value="P:'de novo' UMP biosynthetic process"/>
    <property type="evidence" value="ECO:0007669"/>
    <property type="project" value="UniProtKB-UniRule"/>
</dbReference>
<dbReference type="AlphaFoldDB" id="D1YYV2"/>
<dbReference type="UniPathway" id="UPA00070">
    <property type="reaction ID" value="UER00945"/>
</dbReference>
<dbReference type="InterPro" id="IPR023455">
    <property type="entry name" value="Dihydroorotate_DHASE_ETsu"/>
</dbReference>
<evidence type="ECO:0000256" key="9">
    <source>
        <dbReference type="ARBA" id="ARBA00023014"/>
    </source>
</evidence>
<dbReference type="InterPro" id="IPR017927">
    <property type="entry name" value="FAD-bd_FR_type"/>
</dbReference>
<keyword evidence="2 10" id="KW-0285">Flavoprotein</keyword>
<keyword evidence="14" id="KW-1185">Reference proteome</keyword>
<comment type="subunit">
    <text evidence="10">Heterotetramer of 2 PyrK and 2 PyrD type B subunits.</text>
</comment>
<gene>
    <name evidence="10 13" type="primary">pyrK</name>
    <name evidence="13" type="ordered locus">MCP_1552</name>
</gene>
<dbReference type="RefSeq" id="WP_012900303.1">
    <property type="nucleotide sequence ID" value="NC_013665.1"/>
</dbReference>
<dbReference type="CDD" id="cd06220">
    <property type="entry name" value="DHOD_e_trans_like2"/>
    <property type="match status" value="1"/>
</dbReference>
<dbReference type="SUPFAM" id="SSF52343">
    <property type="entry name" value="Ferredoxin reductase-like, C-terminal NADP-linked domain"/>
    <property type="match status" value="1"/>
</dbReference>
<accession>D1YYV2</accession>
<feature type="binding site" evidence="10 11">
    <location>
        <position position="215"/>
    </location>
    <ligand>
        <name>[2Fe-2S] cluster</name>
        <dbReference type="ChEBI" id="CHEBI:190135"/>
    </ligand>
</feature>
<evidence type="ECO:0000313" key="14">
    <source>
        <dbReference type="Proteomes" id="UP000001882"/>
    </source>
</evidence>
<evidence type="ECO:0000256" key="3">
    <source>
        <dbReference type="ARBA" id="ARBA00022714"/>
    </source>
</evidence>
<comment type="cofactor">
    <cofactor evidence="10">
        <name>[2Fe-2S] cluster</name>
        <dbReference type="ChEBI" id="CHEBI:190135"/>
    </cofactor>
    <text evidence="10">Binds 1 [2Fe-2S] cluster per subunit.</text>
</comment>
<reference evidence="14" key="3">
    <citation type="journal article" date="2011" name="PLoS ONE">
        <title>Genome sequence of a mesophilic hydrogenotrophic methanogen Methanocella paludicola, the first cultivated representative of the order Methanocellales.</title>
        <authorList>
            <person name="Sakai S."/>
            <person name="Takaki Y."/>
            <person name="Shimamura S."/>
            <person name="Sekine M."/>
            <person name="Tajima T."/>
            <person name="Kosugi H."/>
            <person name="Ichikawa N."/>
            <person name="Tasumi E."/>
            <person name="Hiraki A.T."/>
            <person name="Shimizu A."/>
            <person name="Kato Y."/>
            <person name="Nishiko R."/>
            <person name="Mori K."/>
            <person name="Fujita N."/>
            <person name="Imachi H."/>
            <person name="Takai K."/>
        </authorList>
    </citation>
    <scope>NUCLEOTIDE SEQUENCE [LARGE SCALE GENOMIC DNA]</scope>
    <source>
        <strain evidence="14">DSM 17711 / JCM 13418 / NBRC 101707 / SANAE</strain>
    </source>
</reference>
<dbReference type="PATRIC" id="fig|304371.9.peg.1588"/>
<keyword evidence="1 10" id="KW-0813">Transport</keyword>
<dbReference type="Proteomes" id="UP000001882">
    <property type="component" value="Chromosome"/>
</dbReference>
<comment type="function">
    <text evidence="10">Responsible for channeling the electrons from the oxidation of dihydroorotate from the FMN redox center in the PyrD type B subunit to the ultimate electron acceptor NAD(+).</text>
</comment>
<comment type="similarity">
    <text evidence="10">Belongs to the PyrK family.</text>
</comment>
<dbReference type="Gene3D" id="2.40.30.10">
    <property type="entry name" value="Translation factors"/>
    <property type="match status" value="1"/>
</dbReference>
<keyword evidence="5 10" id="KW-0274">FAD</keyword>
<evidence type="ECO:0000313" key="13">
    <source>
        <dbReference type="EMBL" id="BAI61624.1"/>
    </source>
</evidence>
<dbReference type="Gene3D" id="3.40.50.80">
    <property type="entry name" value="Nucleotide-binding domain of ferredoxin-NADP reductase (FNR) module"/>
    <property type="match status" value="1"/>
</dbReference>
<dbReference type="FunCoup" id="D1YYV2">
    <property type="interactions" value="78"/>
</dbReference>
<dbReference type="PANTHER" id="PTHR43513:SF3">
    <property type="entry name" value="DIHYDROOROTATE DEHYDROGENASE B (NAD(+)), ELECTRON TRANSFER SUBUNIT-RELATED"/>
    <property type="match status" value="1"/>
</dbReference>
<feature type="binding site" evidence="10 11">
    <location>
        <position position="210"/>
    </location>
    <ligand>
        <name>[2Fe-2S] cluster</name>
        <dbReference type="ChEBI" id="CHEBI:190135"/>
    </ligand>
</feature>
<dbReference type="SUPFAM" id="SSF63380">
    <property type="entry name" value="Riboflavin synthase domain-like"/>
    <property type="match status" value="1"/>
</dbReference>
<dbReference type="NCBIfam" id="NF000796">
    <property type="entry name" value="PRK00054.1-1"/>
    <property type="match status" value="1"/>
</dbReference>
<organism evidence="13 14">
    <name type="scientific">Methanocella paludicola (strain DSM 17711 / JCM 13418 / NBRC 101707 / SANAE)</name>
    <dbReference type="NCBI Taxonomy" id="304371"/>
    <lineage>
        <taxon>Archaea</taxon>
        <taxon>Methanobacteriati</taxon>
        <taxon>Methanobacteriota</taxon>
        <taxon>Stenosarchaea group</taxon>
        <taxon>Methanomicrobia</taxon>
        <taxon>Methanocellales</taxon>
        <taxon>Methanocellaceae</taxon>
        <taxon>Methanocella</taxon>
    </lineage>
</organism>
<dbReference type="InterPro" id="IPR012165">
    <property type="entry name" value="Cyt_c3_hydrogenase_gsu"/>
</dbReference>
<dbReference type="PROSITE" id="PS51384">
    <property type="entry name" value="FAD_FR"/>
    <property type="match status" value="1"/>
</dbReference>
<dbReference type="OrthoDB" id="35401at2157"/>
<dbReference type="Pfam" id="PF00175">
    <property type="entry name" value="NAD_binding_1"/>
    <property type="match status" value="1"/>
</dbReference>
<dbReference type="GO" id="GO:0050660">
    <property type="term" value="F:flavin adenine dinucleotide binding"/>
    <property type="evidence" value="ECO:0007669"/>
    <property type="project" value="InterPro"/>
</dbReference>
<dbReference type="InterPro" id="IPR039261">
    <property type="entry name" value="FNR_nucleotide-bd"/>
</dbReference>
<evidence type="ECO:0000256" key="4">
    <source>
        <dbReference type="ARBA" id="ARBA00022723"/>
    </source>
</evidence>
<evidence type="ECO:0000256" key="2">
    <source>
        <dbReference type="ARBA" id="ARBA00022630"/>
    </source>
</evidence>
<proteinExistence type="inferred from homology"/>
<dbReference type="Pfam" id="PF10418">
    <property type="entry name" value="DHODB_Fe-S_bind"/>
    <property type="match status" value="1"/>
</dbReference>
<evidence type="ECO:0000256" key="11">
    <source>
        <dbReference type="PIRSR" id="PIRSR006816-2"/>
    </source>
</evidence>
<dbReference type="GO" id="GO:0009055">
    <property type="term" value="F:electron transfer activity"/>
    <property type="evidence" value="ECO:0007669"/>
    <property type="project" value="UniProtKB-UniRule"/>
</dbReference>
<dbReference type="GeneID" id="8681490"/>
<evidence type="ECO:0000256" key="6">
    <source>
        <dbReference type="ARBA" id="ARBA00022975"/>
    </source>
</evidence>
<keyword evidence="6 10" id="KW-0665">Pyrimidine biosynthesis</keyword>
<dbReference type="GO" id="GO:0051537">
    <property type="term" value="F:2 iron, 2 sulfur cluster binding"/>
    <property type="evidence" value="ECO:0007669"/>
    <property type="project" value="UniProtKB-KW"/>
</dbReference>
<sequence>MRPISAEILEIVEETPTIRTFRLDTSDWLRGRPGQYLMVWVRGVDEVPMTLSYDDAITVQKVGDATEAMFNLKVGDSIGIRGPYGNGWELVGDDILLISGGVGSAPLAPLAEKAAATGVKVTTLAGYRTKDEVHFEDRYRRAGETIVTTDDGTYGQKGFVTGLMTNMNLSKYSQIYCCGPEKMMYRVLSILDGQKLASCAQFSIQRYLKCGIGVCGSCCLDPDGLRVCRDGPVFTGDVLLKAEFGKYARDASGRRMTL</sequence>
<dbReference type="KEGG" id="mpd:MCP_1552"/>
<keyword evidence="3 10" id="KW-0001">2Fe-2S</keyword>
<comment type="cofactor">
    <cofactor evidence="10">
        <name>FAD</name>
        <dbReference type="ChEBI" id="CHEBI:57692"/>
    </cofactor>
    <text evidence="10">Binds 1 FAD per subunit.</text>
</comment>
<dbReference type="GO" id="GO:0046872">
    <property type="term" value="F:metal ion binding"/>
    <property type="evidence" value="ECO:0007669"/>
    <property type="project" value="UniProtKB-KW"/>
</dbReference>
<dbReference type="InParanoid" id="D1YYV2"/>
<dbReference type="eggNOG" id="arCOG02199">
    <property type="taxonomic scope" value="Archaea"/>
</dbReference>
<dbReference type="EMBL" id="AP011532">
    <property type="protein sequence ID" value="BAI61624.1"/>
    <property type="molecule type" value="Genomic_DNA"/>
</dbReference>
<evidence type="ECO:0000256" key="10">
    <source>
        <dbReference type="HAMAP-Rule" id="MF_01211"/>
    </source>
</evidence>
<evidence type="ECO:0000256" key="7">
    <source>
        <dbReference type="ARBA" id="ARBA00022982"/>
    </source>
</evidence>
<dbReference type="GO" id="GO:0016491">
    <property type="term" value="F:oxidoreductase activity"/>
    <property type="evidence" value="ECO:0007669"/>
    <property type="project" value="InterPro"/>
</dbReference>
<keyword evidence="9 10" id="KW-0411">Iron-sulfur</keyword>
<dbReference type="PANTHER" id="PTHR43513">
    <property type="entry name" value="DIHYDROOROTATE DEHYDROGENASE B (NAD(+)), ELECTRON TRANSFER SUBUNIT"/>
    <property type="match status" value="1"/>
</dbReference>
<feature type="binding site" evidence="10 11">
    <location>
        <position position="218"/>
    </location>
    <ligand>
        <name>[2Fe-2S] cluster</name>
        <dbReference type="ChEBI" id="CHEBI:190135"/>
    </ligand>
</feature>
<dbReference type="PIRSF" id="PIRSF006816">
    <property type="entry name" value="Cyc3_hyd_g"/>
    <property type="match status" value="1"/>
</dbReference>
<dbReference type="HAMAP" id="MF_01211">
    <property type="entry name" value="DHODB_Fe_S_bind"/>
    <property type="match status" value="1"/>
</dbReference>
<dbReference type="InterPro" id="IPR019480">
    <property type="entry name" value="Dihydroorotate_DH_Fe-S-bd"/>
</dbReference>
<keyword evidence="7 10" id="KW-0249">Electron transport</keyword>
<reference evidence="13 14" key="1">
    <citation type="journal article" date="2007" name="Appl. Environ. Microbiol.">
        <title>Isolation of key methanogens for global methane emission from rice paddy fields: a novel isolate affiliated with the clone cluster rice cluster I.</title>
        <authorList>
            <person name="Sakai S."/>
            <person name="Imachi H."/>
            <person name="Sekiguchi Y."/>
            <person name="Ohashi A."/>
            <person name="Harada H."/>
            <person name="Kamagata Y."/>
        </authorList>
    </citation>
    <scope>NUCLEOTIDE SEQUENCE [LARGE SCALE GENOMIC DNA]</scope>
    <source>
        <strain evidence="14">DSM 17711 / JCM 13418 / NBRC 101707 / SANAE</strain>
    </source>
</reference>
<feature type="domain" description="FAD-binding FR-type" evidence="12">
    <location>
        <begin position="1"/>
        <end position="90"/>
    </location>
</feature>
<reference evidence="13 14" key="2">
    <citation type="journal article" date="2008" name="Int. J. Syst. Evol. Microbiol.">
        <title>Methanocella paludicola gen. nov., sp. nov., a methane-producing archaeon, the first isolate of the lineage 'Rice Cluster I', and proposal of the new archaeal order Methanocellales ord. nov.</title>
        <authorList>
            <person name="Sakai S."/>
            <person name="Imachi H."/>
            <person name="Hanada S."/>
            <person name="Ohashi A."/>
            <person name="Harada H."/>
            <person name="Kamagata Y."/>
        </authorList>
    </citation>
    <scope>NUCLEOTIDE SEQUENCE [LARGE SCALE GENOMIC DNA]</scope>
    <source>
        <strain evidence="14">DSM 17711 / JCM 13418 / NBRC 101707 / SANAE</strain>
    </source>
</reference>
<comment type="cofactor">
    <cofactor evidence="11">
        <name>[2Fe-2S] cluster</name>
        <dbReference type="ChEBI" id="CHEBI:190135"/>
    </cofactor>
    <text evidence="11">Binds 1 [2Fe-2S] cluster per subunit.</text>
</comment>
<dbReference type="STRING" id="304371.MCP_1552"/>
<dbReference type="InterPro" id="IPR050353">
    <property type="entry name" value="PyrK_electron_transfer"/>
</dbReference>
<dbReference type="InterPro" id="IPR017938">
    <property type="entry name" value="Riboflavin_synthase-like_b-brl"/>
</dbReference>
<evidence type="ECO:0000259" key="12">
    <source>
        <dbReference type="PROSITE" id="PS51384"/>
    </source>
</evidence>
<feature type="binding site" evidence="10 11">
    <location>
        <position position="228"/>
    </location>
    <ligand>
        <name>[2Fe-2S] cluster</name>
        <dbReference type="ChEBI" id="CHEBI:190135"/>
    </ligand>
</feature>
<dbReference type="InterPro" id="IPR001433">
    <property type="entry name" value="OxRdtase_FAD/NAD-bd"/>
</dbReference>
<evidence type="ECO:0000256" key="1">
    <source>
        <dbReference type="ARBA" id="ARBA00022448"/>
    </source>
</evidence>
<comment type="pathway">
    <text evidence="10">Pyrimidine metabolism; UMP biosynthesis via de novo pathway; orotate from (S)-dihydroorotate (NAD(+) route): step 1/1.</text>
</comment>
<keyword evidence="8 10" id="KW-0408">Iron</keyword>
<protein>
    <recommendedName>
        <fullName evidence="10">Probable dihydroorotate dehydrogenase B (NAD(+)), electron transfer subunit</fullName>
    </recommendedName>
    <alternativeName>
        <fullName evidence="10">Dihydroorotate oxidase B, electron transfer subunit</fullName>
    </alternativeName>
</protein>
<keyword evidence="4 10" id="KW-0479">Metal-binding</keyword>
<evidence type="ECO:0000256" key="8">
    <source>
        <dbReference type="ARBA" id="ARBA00023004"/>
    </source>
</evidence>